<sequence>MSITTIRNAFILLFAGLLAACSMQGMIETMTSEEDRAMVQAFVDNIQARDSAALEAMVDPEIWKESASQFEQAAAMFPDGDSETRIIAYSMHSSGLDAGARTEKEFTLVTTDETRWTTTTISTLQDGGPQRITAWNVESSSEPPADLETMETVGKVFMWAGIVALIFFAGIIALIVFLVRRSNRNKRERAGIS</sequence>
<comment type="caution">
    <text evidence="3">The sequence shown here is derived from an EMBL/GenBank/DDBJ whole genome shotgun (WGS) entry which is preliminary data.</text>
</comment>
<organism evidence="3 4">
    <name type="scientific">Parasphingopyxis lamellibrachiae</name>
    <dbReference type="NCBI Taxonomy" id="680125"/>
    <lineage>
        <taxon>Bacteria</taxon>
        <taxon>Pseudomonadati</taxon>
        <taxon>Pseudomonadota</taxon>
        <taxon>Alphaproteobacteria</taxon>
        <taxon>Sphingomonadales</taxon>
        <taxon>Sphingomonadaceae</taxon>
        <taxon>Parasphingopyxis</taxon>
    </lineage>
</organism>
<protein>
    <submittedName>
        <fullName evidence="3">Uncharacterized protein</fullName>
    </submittedName>
</protein>
<dbReference type="Proteomes" id="UP000256310">
    <property type="component" value="Unassembled WGS sequence"/>
</dbReference>
<keyword evidence="1" id="KW-0472">Membrane</keyword>
<keyword evidence="1" id="KW-1133">Transmembrane helix</keyword>
<accession>A0A3D9FE63</accession>
<dbReference type="RefSeq" id="WP_116235345.1">
    <property type="nucleotide sequence ID" value="NZ_QRDP01000004.1"/>
</dbReference>
<keyword evidence="4" id="KW-1185">Reference proteome</keyword>
<keyword evidence="2" id="KW-0732">Signal</keyword>
<evidence type="ECO:0000256" key="2">
    <source>
        <dbReference type="SAM" id="SignalP"/>
    </source>
</evidence>
<dbReference type="EMBL" id="QRDP01000004">
    <property type="protein sequence ID" value="RED15877.1"/>
    <property type="molecule type" value="Genomic_DNA"/>
</dbReference>
<evidence type="ECO:0000313" key="3">
    <source>
        <dbReference type="EMBL" id="RED15877.1"/>
    </source>
</evidence>
<feature type="chain" id="PRO_5017547787" evidence="2">
    <location>
        <begin position="20"/>
        <end position="193"/>
    </location>
</feature>
<dbReference type="PROSITE" id="PS51257">
    <property type="entry name" value="PROKAR_LIPOPROTEIN"/>
    <property type="match status" value="1"/>
</dbReference>
<evidence type="ECO:0000256" key="1">
    <source>
        <dbReference type="SAM" id="Phobius"/>
    </source>
</evidence>
<gene>
    <name evidence="3" type="ORF">DFR46_0885</name>
</gene>
<feature type="signal peptide" evidence="2">
    <location>
        <begin position="1"/>
        <end position="19"/>
    </location>
</feature>
<feature type="transmembrane region" description="Helical" evidence="1">
    <location>
        <begin position="156"/>
        <end position="179"/>
    </location>
</feature>
<reference evidence="3 4" key="1">
    <citation type="submission" date="2018-07" db="EMBL/GenBank/DDBJ databases">
        <title>Genomic Encyclopedia of Type Strains, Phase IV (KMG-IV): sequencing the most valuable type-strain genomes for metagenomic binning, comparative biology and taxonomic classification.</title>
        <authorList>
            <person name="Goeker M."/>
        </authorList>
    </citation>
    <scope>NUCLEOTIDE SEQUENCE [LARGE SCALE GENOMIC DNA]</scope>
    <source>
        <strain evidence="3 4">DSM 26725</strain>
    </source>
</reference>
<evidence type="ECO:0000313" key="4">
    <source>
        <dbReference type="Proteomes" id="UP000256310"/>
    </source>
</evidence>
<dbReference type="AlphaFoldDB" id="A0A3D9FE63"/>
<name>A0A3D9FE63_9SPHN</name>
<keyword evidence="1" id="KW-0812">Transmembrane</keyword>
<proteinExistence type="predicted"/>